<dbReference type="KEGG" id="azo:azo1322"/>
<protein>
    <submittedName>
        <fullName evidence="1">Uncharacterized protein</fullName>
    </submittedName>
</protein>
<dbReference type="AlphaFoldDB" id="A1K534"/>
<dbReference type="HOGENOM" id="CLU_1891893_0_0_4"/>
<evidence type="ECO:0000313" key="2">
    <source>
        <dbReference type="Proteomes" id="UP000002588"/>
    </source>
</evidence>
<evidence type="ECO:0000313" key="1">
    <source>
        <dbReference type="EMBL" id="CAL93939.1"/>
    </source>
</evidence>
<name>A1K534_AZOSB</name>
<gene>
    <name evidence="1" type="ordered locus">azo1322</name>
</gene>
<accession>A1K534</accession>
<organism evidence="1 2">
    <name type="scientific">Azoarcus sp. (strain BH72)</name>
    <dbReference type="NCBI Taxonomy" id="418699"/>
    <lineage>
        <taxon>Bacteria</taxon>
        <taxon>Pseudomonadati</taxon>
        <taxon>Pseudomonadota</taxon>
        <taxon>Betaproteobacteria</taxon>
        <taxon>Rhodocyclales</taxon>
        <taxon>Zoogloeaceae</taxon>
        <taxon>Azoarcus</taxon>
    </lineage>
</organism>
<keyword evidence="2" id="KW-1185">Reference proteome</keyword>
<dbReference type="Proteomes" id="UP000002588">
    <property type="component" value="Chromosome"/>
</dbReference>
<dbReference type="STRING" id="62928.azo1322"/>
<reference evidence="1 2" key="1">
    <citation type="journal article" date="2006" name="Nat. Biotechnol.">
        <title>Complete genome of the mutualistic, N2-fixing grass endophyte Azoarcus sp. strain BH72.</title>
        <authorList>
            <person name="Krause A."/>
            <person name="Ramakumar A."/>
            <person name="Bartels D."/>
            <person name="Battistoni F."/>
            <person name="Bekel T."/>
            <person name="Boch J."/>
            <person name="Boehm M."/>
            <person name="Friedrich F."/>
            <person name="Hurek T."/>
            <person name="Krause L."/>
            <person name="Linke B."/>
            <person name="McHardy A.C."/>
            <person name="Sarkar A."/>
            <person name="Schneiker S."/>
            <person name="Syed A.A."/>
            <person name="Thauer R."/>
            <person name="Vorhoelter F.-J."/>
            <person name="Weidner S."/>
            <person name="Puehler A."/>
            <person name="Reinhold-Hurek B."/>
            <person name="Kaiser O."/>
            <person name="Goesmann A."/>
        </authorList>
    </citation>
    <scope>NUCLEOTIDE SEQUENCE [LARGE SCALE GENOMIC DNA]</scope>
    <source>
        <strain evidence="1 2">BH72</strain>
    </source>
</reference>
<proteinExistence type="predicted"/>
<sequence length="134" mass="14321">MGAKEELLQNLSRLDASGGIQRIHRALTDAGLKYKGPSNSQTLLYYFRSRGHEIGVAAIRGSPALLSFPATFWRGRSGLAAALGRASSFHMQPEGFVSSSQYSAGQLRITTSSIETLLSIVDEIIIPEARAAGA</sequence>
<dbReference type="EMBL" id="AM406670">
    <property type="protein sequence ID" value="CAL93939.1"/>
    <property type="molecule type" value="Genomic_DNA"/>
</dbReference>